<dbReference type="InterPro" id="IPR006664">
    <property type="entry name" value="OMP_bac"/>
</dbReference>
<evidence type="ECO:0000313" key="8">
    <source>
        <dbReference type="Proteomes" id="UP000829194"/>
    </source>
</evidence>
<dbReference type="PRINTS" id="PR01021">
    <property type="entry name" value="OMPADOMAIN"/>
</dbReference>
<evidence type="ECO:0000256" key="2">
    <source>
        <dbReference type="ARBA" id="ARBA00023136"/>
    </source>
</evidence>
<dbReference type="InterPro" id="IPR006665">
    <property type="entry name" value="OmpA-like"/>
</dbReference>
<feature type="compositionally biased region" description="Low complexity" evidence="5">
    <location>
        <begin position="28"/>
        <end position="47"/>
    </location>
</feature>
<dbReference type="SUPFAM" id="SSF103088">
    <property type="entry name" value="OmpA-like"/>
    <property type="match status" value="1"/>
</dbReference>
<dbReference type="Gene3D" id="3.30.1330.60">
    <property type="entry name" value="OmpA-like domain"/>
    <property type="match status" value="1"/>
</dbReference>
<dbReference type="InterPro" id="IPR050330">
    <property type="entry name" value="Bact_OuterMem_StrucFunc"/>
</dbReference>
<evidence type="ECO:0000256" key="3">
    <source>
        <dbReference type="ARBA" id="ARBA00023237"/>
    </source>
</evidence>
<reference evidence="7 8" key="1">
    <citation type="submission" date="2022-03" db="EMBL/GenBank/DDBJ databases">
        <title>Complete genome sequence of Lysobacter capsici VKM B-2533 and Lysobacter gummosus 10.1.1, promising sources of lytic agents.</title>
        <authorList>
            <person name="Tarlachkov S.V."/>
            <person name="Kudryakova I.V."/>
            <person name="Afoshin A.S."/>
            <person name="Leontyevskaya E.A."/>
            <person name="Leontyevskaya N.V."/>
        </authorList>
    </citation>
    <scope>NUCLEOTIDE SEQUENCE [LARGE SCALE GENOMIC DNA]</scope>
    <source>
        <strain evidence="7 8">10.1.1</strain>
    </source>
</reference>
<dbReference type="RefSeq" id="WP_057944626.1">
    <property type="nucleotide sequence ID" value="NZ_CP011131.1"/>
</dbReference>
<evidence type="ECO:0000256" key="4">
    <source>
        <dbReference type="PROSITE-ProRule" id="PRU00473"/>
    </source>
</evidence>
<keyword evidence="2 4" id="KW-0472">Membrane</keyword>
<evidence type="ECO:0000313" key="7">
    <source>
        <dbReference type="EMBL" id="UNP29118.1"/>
    </source>
</evidence>
<keyword evidence="8" id="KW-1185">Reference proteome</keyword>
<dbReference type="Proteomes" id="UP000829194">
    <property type="component" value="Chromosome"/>
</dbReference>
<comment type="subcellular location">
    <subcellularLocation>
        <location evidence="1">Cell outer membrane</location>
    </subcellularLocation>
</comment>
<dbReference type="CDD" id="cd07185">
    <property type="entry name" value="OmpA_C-like"/>
    <property type="match status" value="1"/>
</dbReference>
<dbReference type="EMBL" id="CP093547">
    <property type="protein sequence ID" value="UNP29118.1"/>
    <property type="molecule type" value="Genomic_DNA"/>
</dbReference>
<dbReference type="PROSITE" id="PS51123">
    <property type="entry name" value="OMPA_2"/>
    <property type="match status" value="1"/>
</dbReference>
<dbReference type="InterPro" id="IPR036737">
    <property type="entry name" value="OmpA-like_sf"/>
</dbReference>
<dbReference type="PANTHER" id="PTHR30329">
    <property type="entry name" value="STATOR ELEMENT OF FLAGELLAR MOTOR COMPLEX"/>
    <property type="match status" value="1"/>
</dbReference>
<evidence type="ECO:0000256" key="5">
    <source>
        <dbReference type="SAM" id="MobiDB-lite"/>
    </source>
</evidence>
<accession>A0ABY3X945</accession>
<evidence type="ECO:0000259" key="6">
    <source>
        <dbReference type="PROSITE" id="PS51123"/>
    </source>
</evidence>
<feature type="compositionally biased region" description="Polar residues" evidence="5">
    <location>
        <begin position="48"/>
        <end position="57"/>
    </location>
</feature>
<feature type="region of interest" description="Disordered" evidence="5">
    <location>
        <begin position="22"/>
        <end position="57"/>
    </location>
</feature>
<sequence>MKRIAGAISVVLALGCTREPPAAQEKMAQTPATDTTPAVPATAPKDPSQGSGSALSGNVSGLSARVTDLQGLVNALGGEIREHEIHVALPADTLFEFDKAEILPAAETNLRTLAELIGKTRGTVLLKGYTDEKGDDAYNLALSGRRAEAVKNWMAANGVPVERLDARGYGEADPVVPNRHPNGNDDPDARARNRRVEVILPRS</sequence>
<evidence type="ECO:0000256" key="1">
    <source>
        <dbReference type="ARBA" id="ARBA00004442"/>
    </source>
</evidence>
<organism evidence="7 8">
    <name type="scientific">Lysobacter gummosus</name>
    <dbReference type="NCBI Taxonomy" id="262324"/>
    <lineage>
        <taxon>Bacteria</taxon>
        <taxon>Pseudomonadati</taxon>
        <taxon>Pseudomonadota</taxon>
        <taxon>Gammaproteobacteria</taxon>
        <taxon>Lysobacterales</taxon>
        <taxon>Lysobacteraceae</taxon>
        <taxon>Lysobacter</taxon>
    </lineage>
</organism>
<keyword evidence="3" id="KW-0998">Cell outer membrane</keyword>
<proteinExistence type="predicted"/>
<dbReference type="PANTHER" id="PTHR30329:SF21">
    <property type="entry name" value="LIPOPROTEIN YIAD-RELATED"/>
    <property type="match status" value="1"/>
</dbReference>
<feature type="region of interest" description="Disordered" evidence="5">
    <location>
        <begin position="170"/>
        <end position="194"/>
    </location>
</feature>
<name>A0ABY3X945_9GAMM</name>
<dbReference type="Pfam" id="PF00691">
    <property type="entry name" value="OmpA"/>
    <property type="match status" value="1"/>
</dbReference>
<protein>
    <submittedName>
        <fullName evidence="7">OmpA family protein</fullName>
    </submittedName>
</protein>
<gene>
    <name evidence="7" type="ORF">MOV92_22035</name>
</gene>
<dbReference type="PROSITE" id="PS51257">
    <property type="entry name" value="PROKAR_LIPOPROTEIN"/>
    <property type="match status" value="1"/>
</dbReference>
<feature type="domain" description="OmpA-like" evidence="6">
    <location>
        <begin position="82"/>
        <end position="203"/>
    </location>
</feature>